<keyword evidence="3" id="KW-1185">Reference proteome</keyword>
<dbReference type="Proteomes" id="UP001432322">
    <property type="component" value="Unassembled WGS sequence"/>
</dbReference>
<comment type="caution">
    <text evidence="2">The sequence shown here is derived from an EMBL/GenBank/DDBJ whole genome shotgun (WGS) entry which is preliminary data.</text>
</comment>
<accession>A0AAV5WHU3</accession>
<gene>
    <name evidence="2" type="ORF">PFISCL1PPCAC_23143</name>
</gene>
<evidence type="ECO:0000313" key="2">
    <source>
        <dbReference type="EMBL" id="GMT31846.1"/>
    </source>
</evidence>
<sequence>MTPHRDHHTQRRESRGPSSDLISDIFYMTGVDAKMDDLLERMEEMRELISRSLSIRKTTRRELLSAILTASQNERLRS</sequence>
<evidence type="ECO:0000256" key="1">
    <source>
        <dbReference type="SAM" id="MobiDB-lite"/>
    </source>
</evidence>
<protein>
    <submittedName>
        <fullName evidence="2">Uncharacterized protein</fullName>
    </submittedName>
</protein>
<name>A0AAV5WHU3_9BILA</name>
<reference evidence="2" key="1">
    <citation type="submission" date="2023-10" db="EMBL/GenBank/DDBJ databases">
        <title>Genome assembly of Pristionchus species.</title>
        <authorList>
            <person name="Yoshida K."/>
            <person name="Sommer R.J."/>
        </authorList>
    </citation>
    <scope>NUCLEOTIDE SEQUENCE</scope>
    <source>
        <strain evidence="2">RS5133</strain>
    </source>
</reference>
<feature type="compositionally biased region" description="Basic residues" evidence="1">
    <location>
        <begin position="1"/>
        <end position="10"/>
    </location>
</feature>
<dbReference type="AlphaFoldDB" id="A0AAV5WHU3"/>
<evidence type="ECO:0000313" key="3">
    <source>
        <dbReference type="Proteomes" id="UP001432322"/>
    </source>
</evidence>
<dbReference type="EMBL" id="BTSY01000006">
    <property type="protein sequence ID" value="GMT31846.1"/>
    <property type="molecule type" value="Genomic_DNA"/>
</dbReference>
<feature type="region of interest" description="Disordered" evidence="1">
    <location>
        <begin position="1"/>
        <end position="20"/>
    </location>
</feature>
<proteinExistence type="predicted"/>
<organism evidence="2 3">
    <name type="scientific">Pristionchus fissidentatus</name>
    <dbReference type="NCBI Taxonomy" id="1538716"/>
    <lineage>
        <taxon>Eukaryota</taxon>
        <taxon>Metazoa</taxon>
        <taxon>Ecdysozoa</taxon>
        <taxon>Nematoda</taxon>
        <taxon>Chromadorea</taxon>
        <taxon>Rhabditida</taxon>
        <taxon>Rhabditina</taxon>
        <taxon>Diplogasteromorpha</taxon>
        <taxon>Diplogasteroidea</taxon>
        <taxon>Neodiplogasteridae</taxon>
        <taxon>Pristionchus</taxon>
    </lineage>
</organism>